<keyword evidence="2" id="KW-1133">Transmembrane helix</keyword>
<feature type="transmembrane region" description="Helical" evidence="2">
    <location>
        <begin position="106"/>
        <end position="126"/>
    </location>
</feature>
<evidence type="ECO:0000313" key="3">
    <source>
        <dbReference type="EMBL" id="KAF2793726.1"/>
    </source>
</evidence>
<dbReference type="PANTHER" id="PTHR42069:SF1">
    <property type="entry name" value="MARVEL DOMAIN-CONTAINING PROTEIN"/>
    <property type="match status" value="1"/>
</dbReference>
<evidence type="ECO:0008006" key="5">
    <source>
        <dbReference type="Google" id="ProtNLM"/>
    </source>
</evidence>
<gene>
    <name evidence="3" type="ORF">K505DRAFT_243686</name>
</gene>
<dbReference type="OrthoDB" id="5371583at2759"/>
<evidence type="ECO:0000256" key="2">
    <source>
        <dbReference type="SAM" id="Phobius"/>
    </source>
</evidence>
<feature type="compositionally biased region" description="Basic and acidic residues" evidence="1">
    <location>
        <begin position="1"/>
        <end position="10"/>
    </location>
</feature>
<feature type="transmembrane region" description="Helical" evidence="2">
    <location>
        <begin position="138"/>
        <end position="162"/>
    </location>
</feature>
<feature type="non-terminal residue" evidence="3">
    <location>
        <position position="242"/>
    </location>
</feature>
<sequence>MDHTHHDHVSQHAYHHGHGSTQSSSDFEQIKAIKKEDEKLKARIRRLRLVTRILALLISIAVFVPITLTLHKYLSTRNTFHDVASPAGAPMNRTAWAKDSKVWPTYMYFGVATVSLVLNLVIIFSYKFGTKYANKAAVIATTFSWIVMAGNLVVWSVAASLYRTEKDKGGKSNDLWGWTCSPAAQKIQKEFAGEVDFDRFCNIQSVSWYVGLVQVAASALTICTYIMVYMRRKAKKNLKRQA</sequence>
<keyword evidence="2" id="KW-0472">Membrane</keyword>
<feature type="region of interest" description="Disordered" evidence="1">
    <location>
        <begin position="1"/>
        <end position="27"/>
    </location>
</feature>
<dbReference type="PANTHER" id="PTHR42069">
    <property type="entry name" value="HYPHAL ANASTAMOSIS-8 PROTEIN"/>
    <property type="match status" value="1"/>
</dbReference>
<dbReference type="Proteomes" id="UP000799757">
    <property type="component" value="Unassembled WGS sequence"/>
</dbReference>
<dbReference type="EMBL" id="MU001916">
    <property type="protein sequence ID" value="KAF2793726.1"/>
    <property type="molecule type" value="Genomic_DNA"/>
</dbReference>
<reference evidence="3" key="1">
    <citation type="journal article" date="2020" name="Stud. Mycol.">
        <title>101 Dothideomycetes genomes: a test case for predicting lifestyles and emergence of pathogens.</title>
        <authorList>
            <person name="Haridas S."/>
            <person name="Albert R."/>
            <person name="Binder M."/>
            <person name="Bloem J."/>
            <person name="Labutti K."/>
            <person name="Salamov A."/>
            <person name="Andreopoulos B."/>
            <person name="Baker S."/>
            <person name="Barry K."/>
            <person name="Bills G."/>
            <person name="Bluhm B."/>
            <person name="Cannon C."/>
            <person name="Castanera R."/>
            <person name="Culley D."/>
            <person name="Daum C."/>
            <person name="Ezra D."/>
            <person name="Gonzalez J."/>
            <person name="Henrissat B."/>
            <person name="Kuo A."/>
            <person name="Liang C."/>
            <person name="Lipzen A."/>
            <person name="Lutzoni F."/>
            <person name="Magnuson J."/>
            <person name="Mondo S."/>
            <person name="Nolan M."/>
            <person name="Ohm R."/>
            <person name="Pangilinan J."/>
            <person name="Park H.-J."/>
            <person name="Ramirez L."/>
            <person name="Alfaro M."/>
            <person name="Sun H."/>
            <person name="Tritt A."/>
            <person name="Yoshinaga Y."/>
            <person name="Zwiers L.-H."/>
            <person name="Turgeon B."/>
            <person name="Goodwin S."/>
            <person name="Spatafora J."/>
            <person name="Crous P."/>
            <person name="Grigoriev I."/>
        </authorList>
    </citation>
    <scope>NUCLEOTIDE SEQUENCE</scope>
    <source>
        <strain evidence="3">CBS 109.77</strain>
    </source>
</reference>
<organism evidence="3 4">
    <name type="scientific">Melanomma pulvis-pyrius CBS 109.77</name>
    <dbReference type="NCBI Taxonomy" id="1314802"/>
    <lineage>
        <taxon>Eukaryota</taxon>
        <taxon>Fungi</taxon>
        <taxon>Dikarya</taxon>
        <taxon>Ascomycota</taxon>
        <taxon>Pezizomycotina</taxon>
        <taxon>Dothideomycetes</taxon>
        <taxon>Pleosporomycetidae</taxon>
        <taxon>Pleosporales</taxon>
        <taxon>Melanommataceae</taxon>
        <taxon>Melanomma</taxon>
    </lineage>
</organism>
<feature type="transmembrane region" description="Helical" evidence="2">
    <location>
        <begin position="49"/>
        <end position="68"/>
    </location>
</feature>
<keyword evidence="2" id="KW-0812">Transmembrane</keyword>
<evidence type="ECO:0000256" key="1">
    <source>
        <dbReference type="SAM" id="MobiDB-lite"/>
    </source>
</evidence>
<proteinExistence type="predicted"/>
<protein>
    <recommendedName>
        <fullName evidence="5">MARVEL domain-containing protein</fullName>
    </recommendedName>
</protein>
<accession>A0A6A6XBC2</accession>
<dbReference type="AlphaFoldDB" id="A0A6A6XBC2"/>
<name>A0A6A6XBC2_9PLEO</name>
<evidence type="ECO:0000313" key="4">
    <source>
        <dbReference type="Proteomes" id="UP000799757"/>
    </source>
</evidence>
<feature type="transmembrane region" description="Helical" evidence="2">
    <location>
        <begin position="206"/>
        <end position="230"/>
    </location>
</feature>
<keyword evidence="4" id="KW-1185">Reference proteome</keyword>